<dbReference type="InterPro" id="IPR039142">
    <property type="entry name" value="NRF1/Ewg"/>
</dbReference>
<dbReference type="InterPro" id="IPR011993">
    <property type="entry name" value="PH-like_dom_sf"/>
</dbReference>
<feature type="compositionally biased region" description="Basic and acidic residues" evidence="1">
    <location>
        <begin position="155"/>
        <end position="184"/>
    </location>
</feature>
<accession>A0A834M9Q8</accession>
<organism evidence="2 3">
    <name type="scientific">Rhynchophorus ferrugineus</name>
    <name type="common">Red palm weevil</name>
    <name type="synonym">Curculio ferrugineus</name>
    <dbReference type="NCBI Taxonomy" id="354439"/>
    <lineage>
        <taxon>Eukaryota</taxon>
        <taxon>Metazoa</taxon>
        <taxon>Ecdysozoa</taxon>
        <taxon>Arthropoda</taxon>
        <taxon>Hexapoda</taxon>
        <taxon>Insecta</taxon>
        <taxon>Pterygota</taxon>
        <taxon>Neoptera</taxon>
        <taxon>Endopterygota</taxon>
        <taxon>Coleoptera</taxon>
        <taxon>Polyphaga</taxon>
        <taxon>Cucujiformia</taxon>
        <taxon>Curculionidae</taxon>
        <taxon>Dryophthorinae</taxon>
        <taxon>Rhynchophorus</taxon>
    </lineage>
</organism>
<comment type="caution">
    <text evidence="2">The sequence shown here is derived from an EMBL/GenBank/DDBJ whole genome shotgun (WGS) entry which is preliminary data.</text>
</comment>
<sequence length="383" mass="43233">MDKKGSNRSTLDAGARRRCTPTLSGQVVDLSWHDQVCSPSGRIRKITSGDFGSSAAAAASPGIRAVPVTPQRELIFLLRRFLMMETTETYAYSHSYAPPPSKTAEKDVQYLSSRLSEKYDSYQDFLHRNQLRRRLSSTGENSADSSTTTSGSTYSEHDGSEGRADSEASSDIQDRKQSEGQIAEMERQKVETFFKGLKTQIYVSDSLANLYTRIPTDQDWQLKYTGIPVIILDYGQARARDKRKIQIALAERGTCFMLWSDTIDNLSSYKVESPAFHTMRYSSDHTMQVGFSFDMTSAAERMWTHIEQLVSCPENISLSTPGKKKKKKEKVEKPLPLPPKSHISQPCCFQHITSVDKEDTERYYSLKELLPRNVGVLNHQLPN</sequence>
<dbReference type="FunFam" id="2.30.29.30:FF:000362">
    <property type="entry name" value="Uncharacterized protein, isoform B"/>
    <property type="match status" value="1"/>
</dbReference>
<feature type="region of interest" description="Disordered" evidence="1">
    <location>
        <begin position="317"/>
        <end position="342"/>
    </location>
</feature>
<dbReference type="EMBL" id="JAACXV010013355">
    <property type="protein sequence ID" value="KAF7273616.1"/>
    <property type="molecule type" value="Genomic_DNA"/>
</dbReference>
<gene>
    <name evidence="2" type="ORF">GWI33_013662</name>
</gene>
<dbReference type="AlphaFoldDB" id="A0A834M9Q8"/>
<evidence type="ECO:0000313" key="2">
    <source>
        <dbReference type="EMBL" id="KAF7273616.1"/>
    </source>
</evidence>
<protein>
    <submittedName>
        <fullName evidence="2">Uncharacterized protein</fullName>
    </submittedName>
</protein>
<dbReference type="PANTHER" id="PTHR20338">
    <property type="entry name" value="NUCLEAR RESPIRATORY FACTOR 1"/>
    <property type="match status" value="1"/>
</dbReference>
<feature type="region of interest" description="Disordered" evidence="1">
    <location>
        <begin position="133"/>
        <end position="184"/>
    </location>
</feature>
<evidence type="ECO:0000256" key="1">
    <source>
        <dbReference type="SAM" id="MobiDB-lite"/>
    </source>
</evidence>
<dbReference type="Proteomes" id="UP000625711">
    <property type="component" value="Unassembled WGS sequence"/>
</dbReference>
<dbReference type="Gene3D" id="2.30.29.30">
    <property type="entry name" value="Pleckstrin-homology domain (PH domain)/Phosphotyrosine-binding domain (PTB)"/>
    <property type="match status" value="1"/>
</dbReference>
<keyword evidence="3" id="KW-1185">Reference proteome</keyword>
<dbReference type="GO" id="GO:0003700">
    <property type="term" value="F:DNA-binding transcription factor activity"/>
    <property type="evidence" value="ECO:0007669"/>
    <property type="project" value="InterPro"/>
</dbReference>
<proteinExistence type="predicted"/>
<name>A0A834M9Q8_RHYFE</name>
<reference evidence="2" key="1">
    <citation type="submission" date="2020-08" db="EMBL/GenBank/DDBJ databases">
        <title>Genome sequencing and assembly of the red palm weevil Rhynchophorus ferrugineus.</title>
        <authorList>
            <person name="Dias G.B."/>
            <person name="Bergman C.M."/>
            <person name="Manee M."/>
        </authorList>
    </citation>
    <scope>NUCLEOTIDE SEQUENCE</scope>
    <source>
        <strain evidence="2">AA-2017</strain>
        <tissue evidence="2">Whole larva</tissue>
    </source>
</reference>
<feature type="compositionally biased region" description="Low complexity" evidence="1">
    <location>
        <begin position="142"/>
        <end position="154"/>
    </location>
</feature>
<dbReference type="GO" id="GO:0006357">
    <property type="term" value="P:regulation of transcription by RNA polymerase II"/>
    <property type="evidence" value="ECO:0007669"/>
    <property type="project" value="InterPro"/>
</dbReference>
<dbReference type="OrthoDB" id="10021476at2759"/>
<evidence type="ECO:0000313" key="3">
    <source>
        <dbReference type="Proteomes" id="UP000625711"/>
    </source>
</evidence>